<evidence type="ECO:0000256" key="1">
    <source>
        <dbReference type="SAM" id="Phobius"/>
    </source>
</evidence>
<sequence length="63" mass="6766">MKLDLVTTGRWALILGLLLSVSAIFISVPALSTILYVLGLIVGFLHVTQKESTPFLIALIALT</sequence>
<proteinExistence type="predicted"/>
<feature type="transmembrane region" description="Helical" evidence="1">
    <location>
        <begin position="12"/>
        <end position="45"/>
    </location>
</feature>
<comment type="caution">
    <text evidence="2">The sequence shown here is derived from an EMBL/GenBank/DDBJ whole genome shotgun (WGS) entry which is preliminary data.</text>
</comment>
<organism evidence="2">
    <name type="scientific">marine sediment metagenome</name>
    <dbReference type="NCBI Taxonomy" id="412755"/>
    <lineage>
        <taxon>unclassified sequences</taxon>
        <taxon>metagenomes</taxon>
        <taxon>ecological metagenomes</taxon>
    </lineage>
</organism>
<dbReference type="AlphaFoldDB" id="A0A0F9AHS5"/>
<dbReference type="EMBL" id="LAZR01045874">
    <property type="protein sequence ID" value="KKK97830.1"/>
    <property type="molecule type" value="Genomic_DNA"/>
</dbReference>
<keyword evidence="1" id="KW-1133">Transmembrane helix</keyword>
<name>A0A0F9AHS5_9ZZZZ</name>
<evidence type="ECO:0000313" key="2">
    <source>
        <dbReference type="EMBL" id="KKK97830.1"/>
    </source>
</evidence>
<keyword evidence="1" id="KW-0812">Transmembrane</keyword>
<protein>
    <submittedName>
        <fullName evidence="2">Uncharacterized protein</fullName>
    </submittedName>
</protein>
<gene>
    <name evidence="2" type="ORF">LCGC14_2648810</name>
</gene>
<keyword evidence="1" id="KW-0472">Membrane</keyword>
<accession>A0A0F9AHS5</accession>
<reference evidence="2" key="1">
    <citation type="journal article" date="2015" name="Nature">
        <title>Complex archaea that bridge the gap between prokaryotes and eukaryotes.</title>
        <authorList>
            <person name="Spang A."/>
            <person name="Saw J.H."/>
            <person name="Jorgensen S.L."/>
            <person name="Zaremba-Niedzwiedzka K."/>
            <person name="Martijn J."/>
            <person name="Lind A.E."/>
            <person name="van Eijk R."/>
            <person name="Schleper C."/>
            <person name="Guy L."/>
            <person name="Ettema T.J."/>
        </authorList>
    </citation>
    <scope>NUCLEOTIDE SEQUENCE</scope>
</reference>